<evidence type="ECO:0000256" key="3">
    <source>
        <dbReference type="ARBA" id="ARBA00022801"/>
    </source>
</evidence>
<evidence type="ECO:0000313" key="6">
    <source>
        <dbReference type="EMBL" id="NKI30655.1"/>
    </source>
</evidence>
<gene>
    <name evidence="6" type="ORF">HCU67_01770</name>
</gene>
<protein>
    <submittedName>
        <fullName evidence="6">Arylsulfatase</fullName>
    </submittedName>
</protein>
<keyword evidence="2" id="KW-0479">Metal-binding</keyword>
<dbReference type="CDD" id="cd16145">
    <property type="entry name" value="ARS_like"/>
    <property type="match status" value="1"/>
</dbReference>
<dbReference type="InterPro" id="IPR000917">
    <property type="entry name" value="Sulfatase_N"/>
</dbReference>
<dbReference type="InterPro" id="IPR050738">
    <property type="entry name" value="Sulfatase"/>
</dbReference>
<evidence type="ECO:0000259" key="5">
    <source>
        <dbReference type="Pfam" id="PF00884"/>
    </source>
</evidence>
<dbReference type="Pfam" id="PF00884">
    <property type="entry name" value="Sulfatase"/>
    <property type="match status" value="1"/>
</dbReference>
<dbReference type="PROSITE" id="PS00523">
    <property type="entry name" value="SULFATASE_1"/>
    <property type="match status" value="1"/>
</dbReference>
<dbReference type="RefSeq" id="WP_168550893.1">
    <property type="nucleotide sequence ID" value="NZ_JAAWWL010000001.1"/>
</dbReference>
<reference evidence="6 7" key="1">
    <citation type="submission" date="2020-04" db="EMBL/GenBank/DDBJ databases">
        <authorList>
            <person name="Yoon J."/>
        </authorList>
    </citation>
    <scope>NUCLEOTIDE SEQUENCE [LARGE SCALE GENOMIC DNA]</scope>
    <source>
        <strain evidence="6 7">DJ-13</strain>
    </source>
</reference>
<dbReference type="Proteomes" id="UP000718451">
    <property type="component" value="Unassembled WGS sequence"/>
</dbReference>
<evidence type="ECO:0000256" key="1">
    <source>
        <dbReference type="ARBA" id="ARBA00008779"/>
    </source>
</evidence>
<evidence type="ECO:0000313" key="7">
    <source>
        <dbReference type="Proteomes" id="UP000718451"/>
    </source>
</evidence>
<dbReference type="InterPro" id="IPR024607">
    <property type="entry name" value="Sulfatase_CS"/>
</dbReference>
<sequence>MSQGFQIFLFFLLALSFNVTIFSQEKRPNIIYFLADDLGYGETGTYGQEKIRTPNIDALAASGMKFTQHYSAAPVCAPARYMLLTGQHAGHAYIRGNDEWNERGDVWNYTAMFKDSSLEGQRPIPAETVTLAELLKTKGYITGIFGKWGLGAPQSKGDPNNQGFDEFYGYNCQRQAHNLYPSHLWHNQTKVVLNNKLIAPHQKWDSLSNPKGSGFFEQFIQKDYAPTLIHEKALSFINNHKEESFFLYYASPLPHLPLQAPSDLVDEYRIVFGEEEPYIGDKGYFPSEYPRATYAAMITHLDQQLGELVAKLKSLGLFENTLIIFSSDNGPTYTGGVDFDFFQSSKPFENGYGRTKGFVYEGGIRVPMIANWPSKIKAGTTTNHISAFYDVLPTICDVVNIETPDEIDGLSFLPTLLGNNQPEHEFLYWEFPSYNGQQAVRKGKWKGIRKNIFEGNLNLELYNLEEDEQEHTDVSEKFPEIIALMEEIMGQQHTQALNPKFHFKELGDN</sequence>
<dbReference type="EMBL" id="JAAWWL010000001">
    <property type="protein sequence ID" value="NKI30655.1"/>
    <property type="molecule type" value="Genomic_DNA"/>
</dbReference>
<keyword evidence="3" id="KW-0378">Hydrolase</keyword>
<dbReference type="PANTHER" id="PTHR42693:SF53">
    <property type="entry name" value="ENDO-4-O-SULFATASE"/>
    <property type="match status" value="1"/>
</dbReference>
<comment type="similarity">
    <text evidence="1">Belongs to the sulfatase family.</text>
</comment>
<keyword evidence="7" id="KW-1185">Reference proteome</keyword>
<dbReference type="Gene3D" id="3.30.1120.10">
    <property type="match status" value="1"/>
</dbReference>
<dbReference type="Gene3D" id="3.40.720.10">
    <property type="entry name" value="Alkaline Phosphatase, subunit A"/>
    <property type="match status" value="1"/>
</dbReference>
<organism evidence="6 7">
    <name type="scientific">Croceivirga thetidis</name>
    <dbReference type="NCBI Taxonomy" id="2721623"/>
    <lineage>
        <taxon>Bacteria</taxon>
        <taxon>Pseudomonadati</taxon>
        <taxon>Bacteroidota</taxon>
        <taxon>Flavobacteriia</taxon>
        <taxon>Flavobacteriales</taxon>
        <taxon>Flavobacteriaceae</taxon>
        <taxon>Croceivirga</taxon>
    </lineage>
</organism>
<dbReference type="PANTHER" id="PTHR42693">
    <property type="entry name" value="ARYLSULFATASE FAMILY MEMBER"/>
    <property type="match status" value="1"/>
</dbReference>
<evidence type="ECO:0000256" key="2">
    <source>
        <dbReference type="ARBA" id="ARBA00022723"/>
    </source>
</evidence>
<dbReference type="InterPro" id="IPR017850">
    <property type="entry name" value="Alkaline_phosphatase_core_sf"/>
</dbReference>
<name>A0ABX1GNM1_9FLAO</name>
<dbReference type="SUPFAM" id="SSF53649">
    <property type="entry name" value="Alkaline phosphatase-like"/>
    <property type="match status" value="1"/>
</dbReference>
<comment type="caution">
    <text evidence="6">The sequence shown here is derived from an EMBL/GenBank/DDBJ whole genome shotgun (WGS) entry which is preliminary data.</text>
</comment>
<evidence type="ECO:0000256" key="4">
    <source>
        <dbReference type="ARBA" id="ARBA00022837"/>
    </source>
</evidence>
<feature type="domain" description="Sulfatase N-terminal" evidence="5">
    <location>
        <begin position="28"/>
        <end position="400"/>
    </location>
</feature>
<proteinExistence type="inferred from homology"/>
<keyword evidence="4" id="KW-0106">Calcium</keyword>
<accession>A0ABX1GNM1</accession>